<keyword evidence="5" id="KW-1185">Reference proteome</keyword>
<dbReference type="Gene3D" id="1.20.1270.60">
    <property type="entry name" value="Arfaptin homology (AH) domain/BAR domain"/>
    <property type="match status" value="2"/>
</dbReference>
<dbReference type="InterPro" id="IPR027267">
    <property type="entry name" value="AH/BAR_dom_sf"/>
</dbReference>
<feature type="compositionally biased region" description="Polar residues" evidence="1">
    <location>
        <begin position="990"/>
        <end position="1002"/>
    </location>
</feature>
<dbReference type="PROSITE" id="PS50238">
    <property type="entry name" value="RHOGAP"/>
    <property type="match status" value="1"/>
</dbReference>
<dbReference type="InterPro" id="IPR000198">
    <property type="entry name" value="RhoGAP_dom"/>
</dbReference>
<dbReference type="GO" id="GO:0000935">
    <property type="term" value="C:division septum"/>
    <property type="evidence" value="ECO:0007669"/>
    <property type="project" value="TreeGrafter"/>
</dbReference>
<feature type="compositionally biased region" description="Low complexity" evidence="1">
    <location>
        <begin position="957"/>
        <end position="969"/>
    </location>
</feature>
<dbReference type="GO" id="GO:0005886">
    <property type="term" value="C:plasma membrane"/>
    <property type="evidence" value="ECO:0007669"/>
    <property type="project" value="TreeGrafter"/>
</dbReference>
<accession>K1VLR7</accession>
<dbReference type="InterPro" id="IPR008936">
    <property type="entry name" value="Rho_GTPase_activation_prot"/>
</dbReference>
<evidence type="ECO:0000256" key="1">
    <source>
        <dbReference type="SAM" id="MobiDB-lite"/>
    </source>
</evidence>
<feature type="region of interest" description="Disordered" evidence="1">
    <location>
        <begin position="205"/>
        <end position="340"/>
    </location>
</feature>
<dbReference type="InParanoid" id="K1VLR7"/>
<dbReference type="STRING" id="1220162.K1VLR7"/>
<dbReference type="PROSITE" id="PS50186">
    <property type="entry name" value="DEP"/>
    <property type="match status" value="1"/>
</dbReference>
<comment type="caution">
    <text evidence="4">The sequence shown here is derived from an EMBL/GenBank/DDBJ whole genome shotgun (WGS) entry which is preliminary data.</text>
</comment>
<feature type="domain" description="DEP" evidence="2">
    <location>
        <begin position="380"/>
        <end position="457"/>
    </location>
</feature>
<dbReference type="OrthoDB" id="2155291at2759"/>
<sequence>MAPITLPPSFYNSFWSPDYRTGLDVLFRQLEAGSIENKDVASFIECFARTTHASLADRDHCESIRGPFRAARTPLRSVLAANTQSQARAHHQLSATLMEPPLGANRQSTSSLQHTLLTLRGGSSARGDAHRALAIELEEKILVPFNVWRSRHDERIGSSRDDMLGKNGSVAEWEKSAHRLMGQNYIVKSRAADDSEDDAKFAPAVSAPADSYTPSPTRNSTAAASPLRRSGTVADRISEKLRQASVPSSPLKSNRDSVDGRSSLGSIPEKKENGAKQPPPALKLDNLDKAPAGTESPASPKEDAFIPPTDPDGQPIMQSDMPPPVPGKDEAELPPQPQSPVLLSGLTLSAKDFRNLLLRFDQYIQTHAAMGTQIHGDISTRAALASRQRSTIIGQYERTFSGFEFVDWLSRHVEGFGGEWDRCVDAAVELHRMNHLSRCGVGRGFEASDDTYFILKIDPQDNMATLQNSLTSSLNNLNMPSYSTKDLSTASSSAMASASAHIPAYLKNYLPSSMGHSDEPAHVRLRREAGKADSAYHDGVRETEALRLELEEKIERGLRVWEKWERERLGVVRGILKQYEEALAKLPKRLADLQESASLSVQAFNPEADLKALIEGHRTGPFRPRPYIYESVESDLPDVNFGIDLRRWSGETAWKSVVAPPRPKDAIPAVLEGLLQAATELGAALDPEERRRSWIYEVPLEELHMLRAAVNSPMLTADEVATIAKKFNSPIVCGTVKLWLLELNPPVVGWEGWEDAKAVYPSIGADLERDTSSAISSVLARLPASQLYTLNTVIKYFKDTSAEADKIFTTKLSLSTGRCILRPQYETELTIQDRTPGLFLADMVEHYDDVFPALLEKKKAQADRVMPYRKRTALVDQRISRSDLAKDFDPQELLAQQAKRASLGSPTKPTAPVLTTQVAEPEGLAASPVEPEFKTPRGTPGEAGPPPMISPESSPVSPATTLPPVSAAPAPAPAPAPVAEKTESPIEATSGRTTPSRNSVHSTAAADEIIAPAPGAGGLKRNTSSEASRLRGPKGARGPRPAPGHGSQRGSVSKIAAQFENGGK</sequence>
<dbReference type="EMBL" id="AMBO01000406">
    <property type="protein sequence ID" value="EKC97637.1"/>
    <property type="molecule type" value="Genomic_DNA"/>
</dbReference>
<gene>
    <name evidence="4" type="ORF">A1Q2_08096</name>
</gene>
<dbReference type="eggNOG" id="ENOG502QQWB">
    <property type="taxonomic scope" value="Eukaryota"/>
</dbReference>
<dbReference type="InterPro" id="IPR036390">
    <property type="entry name" value="WH_DNA-bd_sf"/>
</dbReference>
<dbReference type="GO" id="GO:0005096">
    <property type="term" value="F:GTPase activator activity"/>
    <property type="evidence" value="ECO:0007669"/>
    <property type="project" value="TreeGrafter"/>
</dbReference>
<dbReference type="PANTHER" id="PTHR23065">
    <property type="entry name" value="PROLINE-SERINE-THREONINE PHOSPHATASE INTERACTING PROTEIN 1"/>
    <property type="match status" value="1"/>
</dbReference>
<dbReference type="GO" id="GO:0007010">
    <property type="term" value="P:cytoskeleton organization"/>
    <property type="evidence" value="ECO:0007669"/>
    <property type="project" value="TreeGrafter"/>
</dbReference>
<feature type="domain" description="Rho-GAP" evidence="3">
    <location>
        <begin position="652"/>
        <end position="851"/>
    </location>
</feature>
<dbReference type="PANTHER" id="PTHR23065:SF17">
    <property type="entry name" value="RHO-GTPASE-ACTIVATING PROTEIN RGD2"/>
    <property type="match status" value="1"/>
</dbReference>
<feature type="compositionally biased region" description="Polar residues" evidence="1">
    <location>
        <begin position="212"/>
        <end position="223"/>
    </location>
</feature>
<dbReference type="OMA" id="RKTWIYE"/>
<protein>
    <submittedName>
        <fullName evidence="4">GTPase activating protein</fullName>
    </submittedName>
</protein>
<feature type="region of interest" description="Disordered" evidence="1">
    <location>
        <begin position="921"/>
        <end position="1064"/>
    </location>
</feature>
<evidence type="ECO:0000259" key="2">
    <source>
        <dbReference type="PROSITE" id="PS50186"/>
    </source>
</evidence>
<evidence type="ECO:0000259" key="3">
    <source>
        <dbReference type="PROSITE" id="PS50238"/>
    </source>
</evidence>
<dbReference type="GO" id="GO:0005737">
    <property type="term" value="C:cytoplasm"/>
    <property type="evidence" value="ECO:0007669"/>
    <property type="project" value="TreeGrafter"/>
</dbReference>
<dbReference type="InterPro" id="IPR000591">
    <property type="entry name" value="DEP_dom"/>
</dbReference>
<name>K1VLR7_TRIAC</name>
<dbReference type="Gene3D" id="1.10.555.10">
    <property type="entry name" value="Rho GTPase activation protein"/>
    <property type="match status" value="1"/>
</dbReference>
<dbReference type="HOGENOM" id="CLU_008201_0_0_1"/>
<reference evidence="4 5" key="1">
    <citation type="journal article" date="2012" name="Eukaryot. Cell">
        <title>Genome sequence of the Trichosporon asahii environmental strain CBS 8904.</title>
        <authorList>
            <person name="Yang R.Y."/>
            <person name="Li H.T."/>
            <person name="Zhu H."/>
            <person name="Zhou G.P."/>
            <person name="Wang M."/>
            <person name="Wang L."/>
        </authorList>
    </citation>
    <scope>NUCLEOTIDE SEQUENCE [LARGE SCALE GENOMIC DNA]</scope>
    <source>
        <strain evidence="4 5">CBS 8904</strain>
    </source>
</reference>
<evidence type="ECO:0000313" key="4">
    <source>
        <dbReference type="EMBL" id="EKC97637.1"/>
    </source>
</evidence>
<dbReference type="SMART" id="SM00324">
    <property type="entry name" value="RhoGAP"/>
    <property type="match status" value="1"/>
</dbReference>
<dbReference type="Proteomes" id="UP000006757">
    <property type="component" value="Unassembled WGS sequence"/>
</dbReference>
<organism evidence="4 5">
    <name type="scientific">Trichosporon asahii var. asahii (strain CBS 8904)</name>
    <name type="common">Yeast</name>
    <dbReference type="NCBI Taxonomy" id="1220162"/>
    <lineage>
        <taxon>Eukaryota</taxon>
        <taxon>Fungi</taxon>
        <taxon>Dikarya</taxon>
        <taxon>Basidiomycota</taxon>
        <taxon>Agaricomycotina</taxon>
        <taxon>Tremellomycetes</taxon>
        <taxon>Trichosporonales</taxon>
        <taxon>Trichosporonaceae</taxon>
        <taxon>Trichosporon</taxon>
    </lineage>
</organism>
<dbReference type="SUPFAM" id="SSF46785">
    <property type="entry name" value="Winged helix' DNA-binding domain"/>
    <property type="match status" value="1"/>
</dbReference>
<dbReference type="GO" id="GO:0007264">
    <property type="term" value="P:small GTPase-mediated signal transduction"/>
    <property type="evidence" value="ECO:0007669"/>
    <property type="project" value="TreeGrafter"/>
</dbReference>
<dbReference type="FunCoup" id="K1VLR7">
    <property type="interactions" value="13"/>
</dbReference>
<proteinExistence type="predicted"/>
<evidence type="ECO:0000313" key="5">
    <source>
        <dbReference type="Proteomes" id="UP000006757"/>
    </source>
</evidence>
<dbReference type="SUPFAM" id="SSF48350">
    <property type="entry name" value="GTPase activation domain, GAP"/>
    <property type="match status" value="1"/>
</dbReference>
<dbReference type="SUPFAM" id="SSF103657">
    <property type="entry name" value="BAR/IMD domain-like"/>
    <property type="match status" value="1"/>
</dbReference>
<dbReference type="AlphaFoldDB" id="K1VLR7"/>